<dbReference type="Gene3D" id="3.40.50.1820">
    <property type="entry name" value="alpha/beta hydrolase"/>
    <property type="match status" value="1"/>
</dbReference>
<dbReference type="eggNOG" id="COG1073">
    <property type="taxonomic scope" value="Bacteria"/>
</dbReference>
<sequence>MVSCYGSTAETPLLQGDFLATYNLGSLVLPALVIPAPGDTLTVMFHTAVDRARVNLPLFQRVRYQRELTAGPIVAFGDPTLDLSRELRLGWYLGTEDIDLPRSIGAIVTRLASSMDAYKIVLEGGSGGGFAALQVGAHIPGSHVMAANPQTDLRKYNVRAYRAAMTASFGIKDAGSDPQLLPRIDAAERIISKDATMSVTLVMNSGDIYHERHHAAPFRKAVSKSSNVEIIDVPVDLGAGHQGINNELYGTIMTGIYDRIGSERA</sequence>
<dbReference type="InterPro" id="IPR029058">
    <property type="entry name" value="AB_hydrolase_fold"/>
</dbReference>
<evidence type="ECO:0000313" key="2">
    <source>
        <dbReference type="Proteomes" id="UP000023067"/>
    </source>
</evidence>
<dbReference type="EMBL" id="JDYK01000007">
    <property type="protein sequence ID" value="EWS81512.1"/>
    <property type="molecule type" value="Genomic_DNA"/>
</dbReference>
<organism evidence="1 2">
    <name type="scientific">Brachybacterium phenoliresistens</name>
    <dbReference type="NCBI Taxonomy" id="396014"/>
    <lineage>
        <taxon>Bacteria</taxon>
        <taxon>Bacillati</taxon>
        <taxon>Actinomycetota</taxon>
        <taxon>Actinomycetes</taxon>
        <taxon>Micrococcales</taxon>
        <taxon>Dermabacteraceae</taxon>
        <taxon>Brachybacterium</taxon>
    </lineage>
</organism>
<reference evidence="1 2" key="1">
    <citation type="submission" date="2014-02" db="EMBL/GenBank/DDBJ databases">
        <title>Genome sequence of Brachybacterium phenoliresistens strain W13A50.</title>
        <authorList>
            <person name="Wang X."/>
        </authorList>
    </citation>
    <scope>NUCLEOTIDE SEQUENCE [LARGE SCALE GENOMIC DNA]</scope>
    <source>
        <strain evidence="1 2">W13A50</strain>
    </source>
</reference>
<evidence type="ECO:0008006" key="3">
    <source>
        <dbReference type="Google" id="ProtNLM"/>
    </source>
</evidence>
<dbReference type="HOGENOM" id="CLU_1048338_0_0_11"/>
<dbReference type="SUPFAM" id="SSF53474">
    <property type="entry name" value="alpha/beta-Hydrolases"/>
    <property type="match status" value="1"/>
</dbReference>
<keyword evidence="2" id="KW-1185">Reference proteome</keyword>
<comment type="caution">
    <text evidence="1">The sequence shown here is derived from an EMBL/GenBank/DDBJ whole genome shotgun (WGS) entry which is preliminary data.</text>
</comment>
<dbReference type="Proteomes" id="UP000023067">
    <property type="component" value="Unassembled WGS sequence"/>
</dbReference>
<dbReference type="PATRIC" id="fig|396014.3.peg.1649"/>
<accession>Z9JUU8</accession>
<dbReference type="STRING" id="396014.BF93_16530"/>
<proteinExistence type="predicted"/>
<evidence type="ECO:0000313" key="1">
    <source>
        <dbReference type="EMBL" id="EWS81512.1"/>
    </source>
</evidence>
<protein>
    <recommendedName>
        <fullName evidence="3">Alpha/beta hydrolase</fullName>
    </recommendedName>
</protein>
<gene>
    <name evidence="1" type="ORF">BF93_16530</name>
</gene>
<name>Z9JUU8_9MICO</name>
<dbReference type="AlphaFoldDB" id="Z9JUU8"/>